<dbReference type="Gene3D" id="3.30.450.20">
    <property type="entry name" value="PAS domain"/>
    <property type="match status" value="3"/>
</dbReference>
<dbReference type="InterPro" id="IPR003594">
    <property type="entry name" value="HATPase_dom"/>
</dbReference>
<dbReference type="Gene3D" id="3.40.50.2300">
    <property type="match status" value="2"/>
</dbReference>
<keyword evidence="6" id="KW-0418">Kinase</keyword>
<dbReference type="FunFam" id="1.10.287.130:FF:000002">
    <property type="entry name" value="Two-component osmosensing histidine kinase"/>
    <property type="match status" value="1"/>
</dbReference>
<dbReference type="InterPro" id="IPR001789">
    <property type="entry name" value="Sig_transdc_resp-reg_receiver"/>
</dbReference>
<keyword evidence="14" id="KW-1185">Reference proteome</keyword>
<feature type="modified residue" description="4-aspartylphosphate" evidence="9">
    <location>
        <position position="1168"/>
    </location>
</feature>
<dbReference type="CDD" id="cd00130">
    <property type="entry name" value="PAS"/>
    <property type="match status" value="1"/>
</dbReference>
<dbReference type="CDD" id="cd17546">
    <property type="entry name" value="REC_hyHK_CKI1_RcsC-like"/>
    <property type="match status" value="1"/>
</dbReference>
<name>A0AAF1KCH4_9HYPH</name>
<dbReference type="CDD" id="cd00082">
    <property type="entry name" value="HisKA"/>
    <property type="match status" value="1"/>
</dbReference>
<keyword evidence="5" id="KW-0547">Nucleotide-binding</keyword>
<evidence type="ECO:0000256" key="1">
    <source>
        <dbReference type="ARBA" id="ARBA00000085"/>
    </source>
</evidence>
<proteinExistence type="predicted"/>
<evidence type="ECO:0000313" key="14">
    <source>
        <dbReference type="Proteomes" id="UP000249499"/>
    </source>
</evidence>
<dbReference type="CDD" id="cd16922">
    <property type="entry name" value="HATPase_EvgS-ArcB-TorS-like"/>
    <property type="match status" value="1"/>
</dbReference>
<dbReference type="GO" id="GO:0006355">
    <property type="term" value="P:regulation of DNA-templated transcription"/>
    <property type="evidence" value="ECO:0007669"/>
    <property type="project" value="InterPro"/>
</dbReference>
<evidence type="ECO:0000259" key="11">
    <source>
        <dbReference type="PROSITE" id="PS50110"/>
    </source>
</evidence>
<dbReference type="InterPro" id="IPR000014">
    <property type="entry name" value="PAS"/>
</dbReference>
<dbReference type="InterPro" id="IPR011006">
    <property type="entry name" value="CheY-like_superfamily"/>
</dbReference>
<dbReference type="GO" id="GO:0005524">
    <property type="term" value="F:ATP binding"/>
    <property type="evidence" value="ECO:0007669"/>
    <property type="project" value="UniProtKB-KW"/>
</dbReference>
<dbReference type="PROSITE" id="PS50112">
    <property type="entry name" value="PAS"/>
    <property type="match status" value="2"/>
</dbReference>
<feature type="domain" description="Response regulatory" evidence="11">
    <location>
        <begin position="953"/>
        <end position="1074"/>
    </location>
</feature>
<dbReference type="SMART" id="SM00387">
    <property type="entry name" value="HATPase_c"/>
    <property type="match status" value="1"/>
</dbReference>
<dbReference type="SMART" id="SM00448">
    <property type="entry name" value="REC"/>
    <property type="match status" value="2"/>
</dbReference>
<evidence type="ECO:0000256" key="7">
    <source>
        <dbReference type="ARBA" id="ARBA00022840"/>
    </source>
</evidence>
<dbReference type="EC" id="2.7.13.3" evidence="2"/>
<evidence type="ECO:0000256" key="3">
    <source>
        <dbReference type="ARBA" id="ARBA00022553"/>
    </source>
</evidence>
<organism evidence="13 14">
    <name type="scientific">Rhizobium tumorigenes</name>
    <dbReference type="NCBI Taxonomy" id="2041385"/>
    <lineage>
        <taxon>Bacteria</taxon>
        <taxon>Pseudomonadati</taxon>
        <taxon>Pseudomonadota</taxon>
        <taxon>Alphaproteobacteria</taxon>
        <taxon>Hyphomicrobiales</taxon>
        <taxon>Rhizobiaceae</taxon>
        <taxon>Rhizobium/Agrobacterium group</taxon>
        <taxon>Rhizobium</taxon>
    </lineage>
</organism>
<dbReference type="Pfam" id="PF00072">
    <property type="entry name" value="Response_reg"/>
    <property type="match status" value="2"/>
</dbReference>
<dbReference type="SUPFAM" id="SSF55874">
    <property type="entry name" value="ATPase domain of HSP90 chaperone/DNA topoisomerase II/histidine kinase"/>
    <property type="match status" value="1"/>
</dbReference>
<dbReference type="RefSeq" id="WP_161959388.1">
    <property type="nucleotide sequence ID" value="NZ_CP117255.1"/>
</dbReference>
<feature type="modified residue" description="4-aspartylphosphate" evidence="9">
    <location>
        <position position="1007"/>
    </location>
</feature>
<dbReference type="InterPro" id="IPR004358">
    <property type="entry name" value="Sig_transdc_His_kin-like_C"/>
</dbReference>
<gene>
    <name evidence="13" type="ORF">PR017_10610</name>
</gene>
<dbReference type="PANTHER" id="PTHR45339">
    <property type="entry name" value="HYBRID SIGNAL TRANSDUCTION HISTIDINE KINASE J"/>
    <property type="match status" value="1"/>
</dbReference>
<keyword evidence="4" id="KW-0808">Transferase</keyword>
<dbReference type="SUPFAM" id="SSF47384">
    <property type="entry name" value="Homodimeric domain of signal transducing histidine kinase"/>
    <property type="match status" value="1"/>
</dbReference>
<evidence type="ECO:0000256" key="2">
    <source>
        <dbReference type="ARBA" id="ARBA00012438"/>
    </source>
</evidence>
<accession>A0AAF1KCH4</accession>
<dbReference type="InterPro" id="IPR036890">
    <property type="entry name" value="HATPase_C_sf"/>
</dbReference>
<dbReference type="InterPro" id="IPR013767">
    <property type="entry name" value="PAS_fold"/>
</dbReference>
<dbReference type="PRINTS" id="PR00344">
    <property type="entry name" value="BCTRLSENSOR"/>
</dbReference>
<dbReference type="SMART" id="SM00091">
    <property type="entry name" value="PAS"/>
    <property type="match status" value="3"/>
</dbReference>
<dbReference type="PANTHER" id="PTHR45339:SF1">
    <property type="entry name" value="HYBRID SIGNAL TRANSDUCTION HISTIDINE KINASE J"/>
    <property type="match status" value="1"/>
</dbReference>
<reference evidence="14" key="2">
    <citation type="journal article" date="2023" name="MicrobiologyOpen">
        <title>Genomics of the tumorigenes clade of the family Rhizobiaceae and description of Rhizobium rhododendri sp. nov.</title>
        <authorList>
            <person name="Kuzmanovic N."/>
            <person name="diCenzo G.C."/>
            <person name="Bunk B."/>
            <person name="Sproeer C."/>
            <person name="Fruehling A."/>
            <person name="Neumann-Schaal M."/>
            <person name="Overmann J."/>
            <person name="Smalla K."/>
        </authorList>
    </citation>
    <scope>NUCLEOTIDE SEQUENCE [LARGE SCALE GENOMIC DNA]</scope>
    <source>
        <strain evidence="14">1078</strain>
    </source>
</reference>
<dbReference type="InterPro" id="IPR005467">
    <property type="entry name" value="His_kinase_dom"/>
</dbReference>
<dbReference type="Gene3D" id="3.30.565.10">
    <property type="entry name" value="Histidine kinase-like ATPase, C-terminal domain"/>
    <property type="match status" value="1"/>
</dbReference>
<dbReference type="CDD" id="cd00156">
    <property type="entry name" value="REC"/>
    <property type="match status" value="1"/>
</dbReference>
<dbReference type="PROSITE" id="PS50110">
    <property type="entry name" value="RESPONSE_REGULATORY"/>
    <property type="match status" value="2"/>
</dbReference>
<dbReference type="Gene3D" id="1.10.287.130">
    <property type="match status" value="1"/>
</dbReference>
<evidence type="ECO:0000259" key="12">
    <source>
        <dbReference type="PROSITE" id="PS50112"/>
    </source>
</evidence>
<dbReference type="AlphaFoldDB" id="A0AAF1KCH4"/>
<dbReference type="InterPro" id="IPR013656">
    <property type="entry name" value="PAS_4"/>
</dbReference>
<dbReference type="GO" id="GO:0000155">
    <property type="term" value="F:phosphorelay sensor kinase activity"/>
    <property type="evidence" value="ECO:0007669"/>
    <property type="project" value="InterPro"/>
</dbReference>
<dbReference type="SUPFAM" id="SSF52172">
    <property type="entry name" value="CheY-like"/>
    <property type="match status" value="2"/>
</dbReference>
<dbReference type="Pfam" id="PF00989">
    <property type="entry name" value="PAS"/>
    <property type="match status" value="1"/>
</dbReference>
<dbReference type="Pfam" id="PF08448">
    <property type="entry name" value="PAS_4"/>
    <property type="match status" value="1"/>
</dbReference>
<reference evidence="13 14" key="1">
    <citation type="journal article" date="2018" name="Sci. Rep.">
        <title>Rhizobium tumorigenes sp. nov., a novel plant tumorigenic bacterium isolated from cane gall tumors on thornless blackberry.</title>
        <authorList>
            <person name="Kuzmanovi N."/>
            <person name="Smalla K."/>
            <person name="Gronow S."/>
            <person name="PuBawska J."/>
        </authorList>
    </citation>
    <scope>NUCLEOTIDE SEQUENCE [LARGE SCALE GENOMIC DNA]</scope>
    <source>
        <strain evidence="13 14">1078</strain>
    </source>
</reference>
<dbReference type="Pfam" id="PF02518">
    <property type="entry name" value="HATPase_c"/>
    <property type="match status" value="1"/>
</dbReference>
<evidence type="ECO:0000256" key="6">
    <source>
        <dbReference type="ARBA" id="ARBA00022777"/>
    </source>
</evidence>
<feature type="domain" description="Histidine kinase" evidence="10">
    <location>
        <begin position="714"/>
        <end position="935"/>
    </location>
</feature>
<sequence>MRRTSEAFLKSRGELLDIACHRITETDRPAYVKNSDLRYIAVNEAYAAFFGREISDFIGCRSHELSHRVEDADREDKERRAIVFGTEETSICFGRDRLSAFEVQIESFMPAEDRAYIFGIFTEAPPPIGASRSVERVSPGDVATSKMQLADPTVALGTGLIAAADTSLLRSGVVEDIFGLLDMGVGIYTADLQLAYCNGRWNDLYLRLVGGPTLGMNARDVYSSVFDFWSGRSPDSITADKQGWIEKRLSILRAEHSDLVERTPDGEWLRCIHKRLPDGSIVALRIDVTAIKEGEALLRRQIDEATLYRTLLHDLPVSAFVRGADHRLIYGNEAYFRMTGLTAEASLGKTEVEMFGEEGTAFFAENEAMLRSQQHLEFEHEVAYAPGRQHAVVTRLKGISTSTGNHYVVGSMDDVSTLKQGERQLTETRARADQLSQDLENIIGSLPTGVLIFDQNFDLEYANDAFYEIWGMSEEDRREATSLSEVMRRNHARGYFGPDAPNWETLYKARIEAISGPDGSLQSEISFGVDRRVLVDGRKLSGNRTLLCYADVSSLCRKERELSEGREALERLGELMTDATHAMSQGLMIVEDGIIMLSNDALPGMLQIEPGSLSVGRRWLKIFRHCASRGDLGPAPQAALAGWAENIRSHQPISTNFKIRGTTWLHMNASMGPSGRWLVVFTDVTDMKDRETELQSLLARSEAADRAKSEFLANMSHEIRTPMNGVLGMAELLGKTGLDARQTTFVDIISKSGNALLTIINDILDFSKIDAGQMQLRQTSFDPAEAVEDVATLLSSQAGEKNVELLVRVSPRLPSMVIGDAGRFRQILTNIVGNAVKFTEHGHVLVDVEAGPVPGRATMVTIRVTDTGIGISKDRLGSIFDKFSQVDSSSTRRHEGTGLGLAITAGLVDLFGGYLEVESALGSGSTFKIHLPLPTATGSRGKGQVPVNVKGAQILVIDDHAINRQILTEQLAEWGFQSVAVADGPTGLAILSEAADIGVAVDAVILDYNMPGMTGADIARTMREDRRLDGVPLIFLTSMDVAGDDREYAALSGDAHLMKPARANVLRNTVIEVVRTARQRRSTSEAPHPLVSEAPAAVAGRSVSAAAVFVSDRPAESIDILVAEDNEVNQIVFTQILQAAGAHFLIVRNGEEAVAAYRRCTPSLIMMDVSMPIMNGLQATRAIREIEAEDRAGRHVPIIGVTAHALESDRELCMASGMDDYMSKPISPELLEAKIGLWMKNAKGSEQQSSV</sequence>
<dbReference type="NCBIfam" id="TIGR00229">
    <property type="entry name" value="sensory_box"/>
    <property type="match status" value="1"/>
</dbReference>
<feature type="domain" description="PAS" evidence="12">
    <location>
        <begin position="304"/>
        <end position="358"/>
    </location>
</feature>
<evidence type="ECO:0000256" key="4">
    <source>
        <dbReference type="ARBA" id="ARBA00022679"/>
    </source>
</evidence>
<dbReference type="EMBL" id="CP117255">
    <property type="protein sequence ID" value="WFR94290.1"/>
    <property type="molecule type" value="Genomic_DNA"/>
</dbReference>
<feature type="domain" description="PAS" evidence="12">
    <location>
        <begin position="435"/>
        <end position="476"/>
    </location>
</feature>
<dbReference type="KEGG" id="rtu:PR017_10610"/>
<evidence type="ECO:0000256" key="8">
    <source>
        <dbReference type="ARBA" id="ARBA00023012"/>
    </source>
</evidence>
<dbReference type="Pfam" id="PF12860">
    <property type="entry name" value="PAS_7"/>
    <property type="match status" value="3"/>
</dbReference>
<keyword evidence="7" id="KW-0067">ATP-binding</keyword>
<dbReference type="Proteomes" id="UP000249499">
    <property type="component" value="Chromosome"/>
</dbReference>
<keyword evidence="3 9" id="KW-0597">Phosphoprotein</keyword>
<dbReference type="PROSITE" id="PS50109">
    <property type="entry name" value="HIS_KIN"/>
    <property type="match status" value="1"/>
</dbReference>
<evidence type="ECO:0000259" key="10">
    <source>
        <dbReference type="PROSITE" id="PS50109"/>
    </source>
</evidence>
<comment type="catalytic activity">
    <reaction evidence="1">
        <text>ATP + protein L-histidine = ADP + protein N-phospho-L-histidine.</text>
        <dbReference type="EC" id="2.7.13.3"/>
    </reaction>
</comment>
<protein>
    <recommendedName>
        <fullName evidence="2">histidine kinase</fullName>
        <ecNumber evidence="2">2.7.13.3</ecNumber>
    </recommendedName>
</protein>
<dbReference type="InterPro" id="IPR003661">
    <property type="entry name" value="HisK_dim/P_dom"/>
</dbReference>
<dbReference type="FunFam" id="3.30.565.10:FF:000078">
    <property type="entry name" value="Two-component sensor histidine kinase"/>
    <property type="match status" value="1"/>
</dbReference>
<dbReference type="SUPFAM" id="SSF55785">
    <property type="entry name" value="PYP-like sensor domain (PAS domain)"/>
    <property type="match status" value="2"/>
</dbReference>
<evidence type="ECO:0000256" key="9">
    <source>
        <dbReference type="PROSITE-ProRule" id="PRU00169"/>
    </source>
</evidence>
<dbReference type="Pfam" id="PF00512">
    <property type="entry name" value="HisKA"/>
    <property type="match status" value="1"/>
</dbReference>
<evidence type="ECO:0000313" key="13">
    <source>
        <dbReference type="EMBL" id="WFR94290.1"/>
    </source>
</evidence>
<dbReference type="InterPro" id="IPR035965">
    <property type="entry name" value="PAS-like_dom_sf"/>
</dbReference>
<dbReference type="SMART" id="SM00388">
    <property type="entry name" value="HisKA"/>
    <property type="match status" value="1"/>
</dbReference>
<evidence type="ECO:0000256" key="5">
    <source>
        <dbReference type="ARBA" id="ARBA00022741"/>
    </source>
</evidence>
<feature type="domain" description="Response regulatory" evidence="11">
    <location>
        <begin position="1119"/>
        <end position="1239"/>
    </location>
</feature>
<keyword evidence="8" id="KW-0902">Two-component regulatory system</keyword>
<dbReference type="InterPro" id="IPR036097">
    <property type="entry name" value="HisK_dim/P_sf"/>
</dbReference>